<dbReference type="AlphaFoldDB" id="A0A0W1RCT4"/>
<evidence type="ECO:0000313" key="2">
    <source>
        <dbReference type="EMBL" id="KTG11231.1"/>
    </source>
</evidence>
<reference evidence="2 3" key="1">
    <citation type="submission" date="2015-12" db="EMBL/GenBank/DDBJ databases">
        <title>Haloprofundus marisrubri gen. nov., sp. nov., an extremely halophilic archaeon isolated from the Discovery deep brine-seawater interface in the Red Sea.</title>
        <authorList>
            <person name="Zhang G."/>
            <person name="Stingl U."/>
            <person name="Rashid M."/>
        </authorList>
    </citation>
    <scope>NUCLEOTIDE SEQUENCE [LARGE SCALE GENOMIC DNA]</scope>
    <source>
        <strain evidence="2 3">SB9</strain>
    </source>
</reference>
<feature type="region of interest" description="Disordered" evidence="1">
    <location>
        <begin position="37"/>
        <end position="59"/>
    </location>
</feature>
<dbReference type="STRING" id="1514971.AUR64_04710"/>
<comment type="caution">
    <text evidence="2">The sequence shown here is derived from an EMBL/GenBank/DDBJ whole genome shotgun (WGS) entry which is preliminary data.</text>
</comment>
<dbReference type="RefSeq" id="WP_058580293.1">
    <property type="nucleotide sequence ID" value="NZ_LOPU01000011.1"/>
</dbReference>
<protein>
    <submittedName>
        <fullName evidence="2">Uncharacterized protein</fullName>
    </submittedName>
</protein>
<name>A0A0W1RCT4_9EURY</name>
<organism evidence="2 3">
    <name type="scientific">Haloprofundus marisrubri</name>
    <dbReference type="NCBI Taxonomy" id="1514971"/>
    <lineage>
        <taxon>Archaea</taxon>
        <taxon>Methanobacteriati</taxon>
        <taxon>Methanobacteriota</taxon>
        <taxon>Stenosarchaea group</taxon>
        <taxon>Halobacteria</taxon>
        <taxon>Halobacteriales</taxon>
        <taxon>Haloferacaceae</taxon>
        <taxon>Haloprofundus</taxon>
    </lineage>
</organism>
<gene>
    <name evidence="2" type="ORF">AUR64_04710</name>
</gene>
<accession>A0A0W1RCT4</accession>
<keyword evidence="3" id="KW-1185">Reference proteome</keyword>
<dbReference type="Proteomes" id="UP000054387">
    <property type="component" value="Unassembled WGS sequence"/>
</dbReference>
<evidence type="ECO:0000256" key="1">
    <source>
        <dbReference type="SAM" id="MobiDB-lite"/>
    </source>
</evidence>
<dbReference type="EMBL" id="LOPU01000011">
    <property type="protein sequence ID" value="KTG11231.1"/>
    <property type="molecule type" value="Genomic_DNA"/>
</dbReference>
<sequence length="59" mass="6198">MNRTLCRCHECNSVYAARKPDDGSVQIIGTESGCPCGSESSALSEMTGDSVDELGDRAS</sequence>
<dbReference type="OrthoDB" id="257177at2157"/>
<proteinExistence type="predicted"/>
<evidence type="ECO:0000313" key="3">
    <source>
        <dbReference type="Proteomes" id="UP000054387"/>
    </source>
</evidence>